<evidence type="ECO:0000256" key="3">
    <source>
        <dbReference type="ARBA" id="ARBA00022448"/>
    </source>
</evidence>
<evidence type="ECO:0000256" key="11">
    <source>
        <dbReference type="SAM" id="Phobius"/>
    </source>
</evidence>
<dbReference type="Pfam" id="PF21687">
    <property type="entry name" value="T2SSK_1st"/>
    <property type="match status" value="1"/>
</dbReference>
<dbReference type="NCBIfam" id="NF037980">
    <property type="entry name" value="T2SS_GspK"/>
    <property type="match status" value="1"/>
</dbReference>
<keyword evidence="6 11" id="KW-0812">Transmembrane</keyword>
<evidence type="ECO:0000313" key="14">
    <source>
        <dbReference type="Proteomes" id="UP001409585"/>
    </source>
</evidence>
<dbReference type="Gene3D" id="1.10.40.60">
    <property type="entry name" value="EpsJ-like"/>
    <property type="match status" value="2"/>
</dbReference>
<name>A0AAV3U5A6_9ALTE</name>
<feature type="domain" description="T2SS protein K first SAM-like" evidence="12">
    <location>
        <begin position="112"/>
        <end position="233"/>
    </location>
</feature>
<evidence type="ECO:0000256" key="2">
    <source>
        <dbReference type="ARBA" id="ARBA00007246"/>
    </source>
</evidence>
<dbReference type="Proteomes" id="UP001409585">
    <property type="component" value="Unassembled WGS sequence"/>
</dbReference>
<dbReference type="SUPFAM" id="SSF158544">
    <property type="entry name" value="GspK insert domain-like"/>
    <property type="match status" value="1"/>
</dbReference>
<reference evidence="14" key="1">
    <citation type="journal article" date="2019" name="Int. J. Syst. Evol. Microbiol.">
        <title>The Global Catalogue of Microorganisms (GCM) 10K type strain sequencing project: providing services to taxonomists for standard genome sequencing and annotation.</title>
        <authorList>
            <consortium name="The Broad Institute Genomics Platform"/>
            <consortium name="The Broad Institute Genome Sequencing Center for Infectious Disease"/>
            <person name="Wu L."/>
            <person name="Ma J."/>
        </authorList>
    </citation>
    <scope>NUCLEOTIDE SEQUENCE [LARGE SCALE GENOMIC DNA]</scope>
    <source>
        <strain evidence="14">JCM 19134</strain>
    </source>
</reference>
<dbReference type="InterPro" id="IPR005628">
    <property type="entry name" value="GspK"/>
</dbReference>
<evidence type="ECO:0000256" key="8">
    <source>
        <dbReference type="ARBA" id="ARBA00022989"/>
    </source>
</evidence>
<evidence type="ECO:0000256" key="10">
    <source>
        <dbReference type="PIRNR" id="PIRNR002786"/>
    </source>
</evidence>
<dbReference type="EMBL" id="BAABLX010000028">
    <property type="protein sequence ID" value="GAA4950459.1"/>
    <property type="molecule type" value="Genomic_DNA"/>
</dbReference>
<dbReference type="PANTHER" id="PTHR38831">
    <property type="entry name" value="TYPE II SECRETION SYSTEM PROTEIN K"/>
    <property type="match status" value="1"/>
</dbReference>
<dbReference type="GO" id="GO:0005886">
    <property type="term" value="C:plasma membrane"/>
    <property type="evidence" value="ECO:0007669"/>
    <property type="project" value="UniProtKB-SubCell"/>
</dbReference>
<dbReference type="PANTHER" id="PTHR38831:SF1">
    <property type="entry name" value="TYPE II SECRETION SYSTEM PROTEIN K-RELATED"/>
    <property type="match status" value="1"/>
</dbReference>
<comment type="subcellular location">
    <subcellularLocation>
        <location evidence="1 10">Cell inner membrane</location>
    </subcellularLocation>
</comment>
<dbReference type="InterPro" id="IPR045584">
    <property type="entry name" value="Pilin-like"/>
</dbReference>
<dbReference type="InterPro" id="IPR038072">
    <property type="entry name" value="GspK_central_sf"/>
</dbReference>
<keyword evidence="3 10" id="KW-0813">Transport</keyword>
<dbReference type="AlphaFoldDB" id="A0AAV3U5A6"/>
<dbReference type="RefSeq" id="WP_345424953.1">
    <property type="nucleotide sequence ID" value="NZ_AP031496.1"/>
</dbReference>
<evidence type="ECO:0000256" key="7">
    <source>
        <dbReference type="ARBA" id="ARBA00022927"/>
    </source>
</evidence>
<comment type="similarity">
    <text evidence="2 10">Belongs to the GSP K family.</text>
</comment>
<protein>
    <recommendedName>
        <fullName evidence="10">Type II secretion system protein K</fullName>
    </recommendedName>
</protein>
<organism evidence="13 14">
    <name type="scientific">Halioxenophilus aromaticivorans</name>
    <dbReference type="NCBI Taxonomy" id="1306992"/>
    <lineage>
        <taxon>Bacteria</taxon>
        <taxon>Pseudomonadati</taxon>
        <taxon>Pseudomonadota</taxon>
        <taxon>Gammaproteobacteria</taxon>
        <taxon>Alteromonadales</taxon>
        <taxon>Alteromonadaceae</taxon>
        <taxon>Halioxenophilus</taxon>
    </lineage>
</organism>
<keyword evidence="9 10" id="KW-0472">Membrane</keyword>
<dbReference type="Gene3D" id="3.30.1300.30">
    <property type="entry name" value="GSPII I/J protein-like"/>
    <property type="match status" value="1"/>
</dbReference>
<feature type="transmembrane region" description="Helical" evidence="11">
    <location>
        <begin position="12"/>
        <end position="34"/>
    </location>
</feature>
<evidence type="ECO:0000256" key="5">
    <source>
        <dbReference type="ARBA" id="ARBA00022519"/>
    </source>
</evidence>
<evidence type="ECO:0000256" key="9">
    <source>
        <dbReference type="ARBA" id="ARBA00023136"/>
    </source>
</evidence>
<proteinExistence type="inferred from homology"/>
<dbReference type="GO" id="GO:0009306">
    <property type="term" value="P:protein secretion"/>
    <property type="evidence" value="ECO:0007669"/>
    <property type="project" value="InterPro"/>
</dbReference>
<evidence type="ECO:0000256" key="1">
    <source>
        <dbReference type="ARBA" id="ARBA00004533"/>
    </source>
</evidence>
<sequence>MGRLKHSNIQRQSGAVMIAALMIFVLVVSLSVGMGAHHQRSLMRAESRFHGNQAREYLFGAEQMGMFALDQDYKSDQENGAMVDSLDEFWAQPQTFPLDEGVMEGEIIDAQSRLDVNRLGVLADAEDEAGPTSPKRFTADQRRFIRLLQLLNEEQPMDVSAAIEILEAIVDWIDADDQEFGFGGAESLYYQRQDPPVTPANRLLTSVTELRWVKGMTPELFAALQPYITALPAGAGLNINTVDRTLLRTINVSTTLAPLPAVDGEALELERGAVGYGDVAEFLAGSVPSSLASQGDLSSEGLVVASDFFFLTAKVQVGRQRRSMLSILQRQNGVAKVIRHNDFVL</sequence>
<keyword evidence="14" id="KW-1185">Reference proteome</keyword>
<comment type="caution">
    <text evidence="13">The sequence shown here is derived from an EMBL/GenBank/DDBJ whole genome shotgun (WGS) entry which is preliminary data.</text>
</comment>
<dbReference type="SUPFAM" id="SSF54523">
    <property type="entry name" value="Pili subunits"/>
    <property type="match status" value="1"/>
</dbReference>
<dbReference type="InterPro" id="IPR049031">
    <property type="entry name" value="T2SSK_SAM-like_1st"/>
</dbReference>
<keyword evidence="7" id="KW-0653">Protein transport</keyword>
<keyword evidence="5 10" id="KW-0997">Cell inner membrane</keyword>
<keyword evidence="4 10" id="KW-1003">Cell membrane</keyword>
<dbReference type="PIRSF" id="PIRSF002786">
    <property type="entry name" value="XcpX"/>
    <property type="match status" value="1"/>
</dbReference>
<evidence type="ECO:0000256" key="6">
    <source>
        <dbReference type="ARBA" id="ARBA00022692"/>
    </source>
</evidence>
<evidence type="ECO:0000313" key="13">
    <source>
        <dbReference type="EMBL" id="GAA4950459.1"/>
    </source>
</evidence>
<evidence type="ECO:0000259" key="12">
    <source>
        <dbReference type="Pfam" id="PF21687"/>
    </source>
</evidence>
<evidence type="ECO:0000256" key="4">
    <source>
        <dbReference type="ARBA" id="ARBA00022475"/>
    </source>
</evidence>
<keyword evidence="8 11" id="KW-1133">Transmembrane helix</keyword>
<gene>
    <name evidence="13" type="primary">xcpX</name>
    <name evidence="13" type="ORF">GCM10025791_33470</name>
</gene>
<accession>A0AAV3U5A6</accession>